<evidence type="ECO:0000313" key="1">
    <source>
        <dbReference type="EMBL" id="KAG0445867.1"/>
    </source>
</evidence>
<proteinExistence type="predicted"/>
<reference evidence="1 2" key="1">
    <citation type="journal article" date="2020" name="Nat. Food">
        <title>A phased Vanilla planifolia genome enables genetic improvement of flavour and production.</title>
        <authorList>
            <person name="Hasing T."/>
            <person name="Tang H."/>
            <person name="Brym M."/>
            <person name="Khazi F."/>
            <person name="Huang T."/>
            <person name="Chambers A.H."/>
        </authorList>
    </citation>
    <scope>NUCLEOTIDE SEQUENCE [LARGE SCALE GENOMIC DNA]</scope>
    <source>
        <tissue evidence="1">Leaf</tissue>
    </source>
</reference>
<gene>
    <name evidence="1" type="ORF">HPP92_029116</name>
</gene>
<evidence type="ECO:0000313" key="2">
    <source>
        <dbReference type="Proteomes" id="UP000639772"/>
    </source>
</evidence>
<sequence length="160" mass="18950">MSRCSRNSWISPEGFVVRLQPLNAQVDDDWCYLMTFFHRTRFSRGPLLRCLRLDVNGEANSSRFFRSNSAFRPEANQKQIAAEWAIRRSNEFLDWLEFEDSYEQQLGELLQFLVRWSHEITKPLHQQQEYMEVQRTTGDLSLSLRNVESHECKSSGEAQR</sequence>
<dbReference type="EMBL" id="JADCNM010000640">
    <property type="protein sequence ID" value="KAG0445867.1"/>
    <property type="molecule type" value="Genomic_DNA"/>
</dbReference>
<name>A0A835U2F3_VANPL</name>
<organism evidence="1 2">
    <name type="scientific">Vanilla planifolia</name>
    <name type="common">Vanilla</name>
    <dbReference type="NCBI Taxonomy" id="51239"/>
    <lineage>
        <taxon>Eukaryota</taxon>
        <taxon>Viridiplantae</taxon>
        <taxon>Streptophyta</taxon>
        <taxon>Embryophyta</taxon>
        <taxon>Tracheophyta</taxon>
        <taxon>Spermatophyta</taxon>
        <taxon>Magnoliopsida</taxon>
        <taxon>Liliopsida</taxon>
        <taxon>Asparagales</taxon>
        <taxon>Orchidaceae</taxon>
        <taxon>Vanilloideae</taxon>
        <taxon>Vanilleae</taxon>
        <taxon>Vanilla</taxon>
    </lineage>
</organism>
<dbReference type="Proteomes" id="UP000639772">
    <property type="component" value="Unassembled WGS sequence"/>
</dbReference>
<protein>
    <submittedName>
        <fullName evidence="1">Uncharacterized protein</fullName>
    </submittedName>
</protein>
<dbReference type="AlphaFoldDB" id="A0A835U2F3"/>
<comment type="caution">
    <text evidence="1">The sequence shown here is derived from an EMBL/GenBank/DDBJ whole genome shotgun (WGS) entry which is preliminary data.</text>
</comment>
<accession>A0A835U2F3</accession>